<comment type="subcellular location">
    <subcellularLocation>
        <location evidence="1">Membrane</location>
        <topology evidence="1">Multi-pass membrane protein</topology>
    </subcellularLocation>
</comment>
<sequence length="435" mass="46393">MAASVGEKVSVPSPAADPGLLESPTATPTTPSLLSAQPNGGFQAWLQIAGSFCLYFNTWGLVSSFGTFQAIYETGVLSAHGQFEISIIGSLQIFLMVFLSFLTGPIFDSGYCRTLLTVGSVFVVVGTLAQSFCTNLWQFLLSQGVLVGIGAGCLNIPSVAIPSQWFTTQLPIANGIAASGSGLGGVILPIVVRRLNNQIGLRWSVRVVALILFVLLVVANVVLRPRNPSGQQKRRSLVDRTAFTDWPYVLFVMGCFVVFLGLYTPFTFGQSYALSEKIVEEGFAFYLLAILNSSSILGRILPMMAAPKLGAMNMVTITAMLLGITGLSLMAATSTARLLVVIVFYGFFAGTFFALLPTVIARSTSNPATIGTRFGMAFALFSIANLFGPPIAGALLDRLGYDAAWIWAGTVLLIGAWIQALARTTKVGWTIKHVV</sequence>
<dbReference type="PROSITE" id="PS50850">
    <property type="entry name" value="MFS"/>
    <property type="match status" value="1"/>
</dbReference>
<feature type="region of interest" description="Disordered" evidence="3">
    <location>
        <begin position="1"/>
        <end position="27"/>
    </location>
</feature>
<dbReference type="PANTHER" id="PTHR11360">
    <property type="entry name" value="MONOCARBOXYLATE TRANSPORTER"/>
    <property type="match status" value="1"/>
</dbReference>
<dbReference type="OrthoDB" id="6509908at2759"/>
<organism evidence="6 7">
    <name type="scientific">Stachybotrys elegans</name>
    <dbReference type="NCBI Taxonomy" id="80388"/>
    <lineage>
        <taxon>Eukaryota</taxon>
        <taxon>Fungi</taxon>
        <taxon>Dikarya</taxon>
        <taxon>Ascomycota</taxon>
        <taxon>Pezizomycotina</taxon>
        <taxon>Sordariomycetes</taxon>
        <taxon>Hypocreomycetidae</taxon>
        <taxon>Hypocreales</taxon>
        <taxon>Stachybotryaceae</taxon>
        <taxon>Stachybotrys</taxon>
    </lineage>
</organism>
<feature type="transmembrane region" description="Helical" evidence="4">
    <location>
        <begin position="338"/>
        <end position="361"/>
    </location>
</feature>
<dbReference type="Proteomes" id="UP000813444">
    <property type="component" value="Unassembled WGS sequence"/>
</dbReference>
<dbReference type="EMBL" id="JAGPNK010000017">
    <property type="protein sequence ID" value="KAH7305837.1"/>
    <property type="molecule type" value="Genomic_DNA"/>
</dbReference>
<feature type="transmembrane region" description="Helical" evidence="4">
    <location>
        <begin position="404"/>
        <end position="422"/>
    </location>
</feature>
<dbReference type="InterPro" id="IPR036259">
    <property type="entry name" value="MFS_trans_sf"/>
</dbReference>
<keyword evidence="4" id="KW-1133">Transmembrane helix</keyword>
<evidence type="ECO:0000259" key="5">
    <source>
        <dbReference type="PROSITE" id="PS50850"/>
    </source>
</evidence>
<gene>
    <name evidence="6" type="ORF">B0I35DRAFT_492465</name>
</gene>
<name>A0A8K0SGH6_9HYPO</name>
<protein>
    <submittedName>
        <fullName evidence="6">Major facilitator superfamily transporter</fullName>
    </submittedName>
</protein>
<feature type="transmembrane region" description="Helical" evidence="4">
    <location>
        <begin position="138"/>
        <end position="160"/>
    </location>
</feature>
<feature type="transmembrane region" description="Helical" evidence="4">
    <location>
        <begin position="83"/>
        <end position="102"/>
    </location>
</feature>
<keyword evidence="7" id="KW-1185">Reference proteome</keyword>
<dbReference type="InterPro" id="IPR011701">
    <property type="entry name" value="MFS"/>
</dbReference>
<feature type="transmembrane region" description="Helical" evidence="4">
    <location>
        <begin position="313"/>
        <end position="332"/>
    </location>
</feature>
<evidence type="ECO:0000313" key="6">
    <source>
        <dbReference type="EMBL" id="KAH7305837.1"/>
    </source>
</evidence>
<feature type="transmembrane region" description="Helical" evidence="4">
    <location>
        <begin position="373"/>
        <end position="392"/>
    </location>
</feature>
<dbReference type="PANTHER" id="PTHR11360:SF234">
    <property type="entry name" value="MFS-TYPE TRANSPORTER DBAD-RELATED"/>
    <property type="match status" value="1"/>
</dbReference>
<dbReference type="GO" id="GO:0022857">
    <property type="term" value="F:transmembrane transporter activity"/>
    <property type="evidence" value="ECO:0007669"/>
    <property type="project" value="InterPro"/>
</dbReference>
<evidence type="ECO:0000256" key="2">
    <source>
        <dbReference type="ARBA" id="ARBA00006727"/>
    </source>
</evidence>
<dbReference type="InterPro" id="IPR050327">
    <property type="entry name" value="Proton-linked_MCT"/>
</dbReference>
<feature type="transmembrane region" description="Helical" evidence="4">
    <location>
        <begin position="52"/>
        <end position="71"/>
    </location>
</feature>
<keyword evidence="4" id="KW-0812">Transmembrane</keyword>
<feature type="transmembrane region" description="Helical" evidence="4">
    <location>
        <begin position="243"/>
        <end position="263"/>
    </location>
</feature>
<keyword evidence="4" id="KW-0472">Membrane</keyword>
<evidence type="ECO:0000256" key="1">
    <source>
        <dbReference type="ARBA" id="ARBA00004141"/>
    </source>
</evidence>
<feature type="transmembrane region" description="Helical" evidence="4">
    <location>
        <begin position="172"/>
        <end position="191"/>
    </location>
</feature>
<evidence type="ECO:0000256" key="3">
    <source>
        <dbReference type="SAM" id="MobiDB-lite"/>
    </source>
</evidence>
<dbReference type="GO" id="GO:0016020">
    <property type="term" value="C:membrane"/>
    <property type="evidence" value="ECO:0007669"/>
    <property type="project" value="UniProtKB-SubCell"/>
</dbReference>
<accession>A0A8K0SGH6</accession>
<feature type="transmembrane region" description="Helical" evidence="4">
    <location>
        <begin position="283"/>
        <end position="301"/>
    </location>
</feature>
<dbReference type="InterPro" id="IPR020846">
    <property type="entry name" value="MFS_dom"/>
</dbReference>
<proteinExistence type="inferred from homology"/>
<reference evidence="6" key="1">
    <citation type="journal article" date="2021" name="Nat. Commun.">
        <title>Genetic determinants of endophytism in the Arabidopsis root mycobiome.</title>
        <authorList>
            <person name="Mesny F."/>
            <person name="Miyauchi S."/>
            <person name="Thiergart T."/>
            <person name="Pickel B."/>
            <person name="Atanasova L."/>
            <person name="Karlsson M."/>
            <person name="Huettel B."/>
            <person name="Barry K.W."/>
            <person name="Haridas S."/>
            <person name="Chen C."/>
            <person name="Bauer D."/>
            <person name="Andreopoulos W."/>
            <person name="Pangilinan J."/>
            <person name="LaButti K."/>
            <person name="Riley R."/>
            <person name="Lipzen A."/>
            <person name="Clum A."/>
            <person name="Drula E."/>
            <person name="Henrissat B."/>
            <person name="Kohler A."/>
            <person name="Grigoriev I.V."/>
            <person name="Martin F.M."/>
            <person name="Hacquard S."/>
        </authorList>
    </citation>
    <scope>NUCLEOTIDE SEQUENCE</scope>
    <source>
        <strain evidence="6">MPI-CAGE-CH-0235</strain>
    </source>
</reference>
<comment type="caution">
    <text evidence="6">The sequence shown here is derived from an EMBL/GenBank/DDBJ whole genome shotgun (WGS) entry which is preliminary data.</text>
</comment>
<dbReference type="SUPFAM" id="SSF103473">
    <property type="entry name" value="MFS general substrate transporter"/>
    <property type="match status" value="1"/>
</dbReference>
<dbReference type="Pfam" id="PF07690">
    <property type="entry name" value="MFS_1"/>
    <property type="match status" value="1"/>
</dbReference>
<evidence type="ECO:0000313" key="7">
    <source>
        <dbReference type="Proteomes" id="UP000813444"/>
    </source>
</evidence>
<feature type="domain" description="Major facilitator superfamily (MFS) profile" evidence="5">
    <location>
        <begin position="43"/>
        <end position="427"/>
    </location>
</feature>
<dbReference type="AlphaFoldDB" id="A0A8K0SGH6"/>
<feature type="transmembrane region" description="Helical" evidence="4">
    <location>
        <begin position="203"/>
        <end position="223"/>
    </location>
</feature>
<feature type="transmembrane region" description="Helical" evidence="4">
    <location>
        <begin position="114"/>
        <end position="132"/>
    </location>
</feature>
<dbReference type="Gene3D" id="1.20.1250.20">
    <property type="entry name" value="MFS general substrate transporter like domains"/>
    <property type="match status" value="1"/>
</dbReference>
<comment type="similarity">
    <text evidence="2">Belongs to the major facilitator superfamily. Monocarboxylate porter (TC 2.A.1.13) family.</text>
</comment>
<evidence type="ECO:0000256" key="4">
    <source>
        <dbReference type="SAM" id="Phobius"/>
    </source>
</evidence>